<comment type="caution">
    <text evidence="1">The sequence shown here is derived from an EMBL/GenBank/DDBJ whole genome shotgun (WGS) entry which is preliminary data.</text>
</comment>
<evidence type="ECO:0000313" key="2">
    <source>
        <dbReference type="Proteomes" id="UP000680365"/>
    </source>
</evidence>
<proteinExistence type="predicted"/>
<dbReference type="Proteomes" id="UP000680365">
    <property type="component" value="Unassembled WGS sequence"/>
</dbReference>
<dbReference type="EMBL" id="JAEDAM010000102">
    <property type="protein sequence ID" value="MBS8122565.1"/>
    <property type="molecule type" value="Genomic_DNA"/>
</dbReference>
<dbReference type="RefSeq" id="WP_213349959.1">
    <property type="nucleotide sequence ID" value="NZ_JAEDAM010000102.1"/>
</dbReference>
<gene>
    <name evidence="1" type="ORF">VAMP_178845n79</name>
</gene>
<accession>A0ABS5QMY7</accession>
<reference evidence="1 2" key="1">
    <citation type="journal article" date="2021" name="Nat. Commun.">
        <title>Reductive evolution and unique predatory mode in the CPR bacterium Vampirococcus lugosii.</title>
        <authorList>
            <person name="Moreira D."/>
            <person name="Zivanovic Y."/>
            <person name="Lopez-Archilla A.I."/>
            <person name="Iniesto M."/>
            <person name="Lopez-Garcia P."/>
        </authorList>
    </citation>
    <scope>NUCLEOTIDE SEQUENCE [LARGE SCALE GENOMIC DNA]</scope>
    <source>
        <strain evidence="1">Chiprana</strain>
    </source>
</reference>
<keyword evidence="2" id="KW-1185">Reference proteome</keyword>
<protein>
    <recommendedName>
        <fullName evidence="3">50S ribosomal protein L7/L12</fullName>
    </recommendedName>
</protein>
<sequence length="185" mass="20660">MNKNEKSLNTLDTLLANIETELRRVRFILNNIKEGKFDDTDVCTEDVNEIASKLMNYSEGENIKVVEGVYDGYFMVGSDNKKYPVPMNYSSKTKLVPGDIMKLRVMADGKLLYKLIGQANRNYIKAVLSKSEEEKYIGVTDDGKIYDLNQAAVTFFKGKAGDELSIIVNPESGIKIAAIEAIISN</sequence>
<organism evidence="1 2">
    <name type="scientific">Candidatus Vampirococcus lugosii</name>
    <dbReference type="NCBI Taxonomy" id="2789015"/>
    <lineage>
        <taxon>Bacteria</taxon>
        <taxon>Candidatus Absconditibacteriota</taxon>
        <taxon>Vampirococcus</taxon>
    </lineage>
</organism>
<name>A0ABS5QMY7_9BACT</name>
<evidence type="ECO:0008006" key="3">
    <source>
        <dbReference type="Google" id="ProtNLM"/>
    </source>
</evidence>
<evidence type="ECO:0000313" key="1">
    <source>
        <dbReference type="EMBL" id="MBS8122565.1"/>
    </source>
</evidence>